<feature type="transmembrane region" description="Helical" evidence="5">
    <location>
        <begin position="42"/>
        <end position="61"/>
    </location>
</feature>
<evidence type="ECO:0008006" key="7">
    <source>
        <dbReference type="Google" id="ProtNLM"/>
    </source>
</evidence>
<evidence type="ECO:0000313" key="6">
    <source>
        <dbReference type="EMBL" id="AKN40550.1"/>
    </source>
</evidence>
<dbReference type="AlphaFoldDB" id="A0A0H3ZW79"/>
<dbReference type="EMBL" id="KP795700">
    <property type="protein sequence ID" value="AKN40550.1"/>
    <property type="molecule type" value="Genomic_DNA"/>
</dbReference>
<dbReference type="GO" id="GO:0016020">
    <property type="term" value="C:membrane"/>
    <property type="evidence" value="ECO:0007669"/>
    <property type="project" value="UniProtKB-SubCell"/>
</dbReference>
<organism evidence="6">
    <name type="scientific">Enterovibrio norvegicus</name>
    <dbReference type="NCBI Taxonomy" id="188144"/>
    <lineage>
        <taxon>Bacteria</taxon>
        <taxon>Pseudomonadati</taxon>
        <taxon>Pseudomonadota</taxon>
        <taxon>Gammaproteobacteria</taxon>
        <taxon>Vibrionales</taxon>
        <taxon>Vibrionaceae</taxon>
        <taxon>Enterovibrio</taxon>
    </lineage>
</organism>
<accession>A0A0H3ZW79</accession>
<evidence type="ECO:0000256" key="2">
    <source>
        <dbReference type="ARBA" id="ARBA00022692"/>
    </source>
</evidence>
<evidence type="ECO:0000256" key="3">
    <source>
        <dbReference type="ARBA" id="ARBA00022989"/>
    </source>
</evidence>
<feature type="transmembrane region" description="Helical" evidence="5">
    <location>
        <begin position="210"/>
        <end position="234"/>
    </location>
</feature>
<feature type="transmembrane region" description="Helical" evidence="5">
    <location>
        <begin position="254"/>
        <end position="272"/>
    </location>
</feature>
<evidence type="ECO:0000256" key="1">
    <source>
        <dbReference type="ARBA" id="ARBA00004141"/>
    </source>
</evidence>
<sequence>MNEYDIREIINASATIGDALSNYFDYVVFDLIAGRYPALNKALHTLITSILLITCLVRGVLSMTGKANIQLREVGFTSFWVLVATSITEPSTYNYYVIETVTKLTTNLGSFFVGDFSGASTFEQVENTVFRMFKMIWLITENLDTWDWIEILTLYFLGAIYGALYVMFIIIIAYSKFGTSIMLLLGGLIINLAAFKSFRGMAKSWIQSICKYALCVTVATLIIVLSMQLCAVILDLFIEQTGGSDTPDDISDYFGVFFWLMVAAGIVGLFLMTKAIELTSEITGGVATDMSQSANAAANAANASLTPIRMIASGAGKAIKGKFGG</sequence>
<name>A0A0H3ZW79_9GAMM</name>
<reference evidence="6" key="1">
    <citation type="journal article" date="2015" name="MBio">
        <title>Eco-Evolutionary Dynamics of Episomes among Ecologically Cohesive Bacterial Populations.</title>
        <authorList>
            <person name="Xue H."/>
            <person name="Cordero O.X."/>
            <person name="Camas F.M."/>
            <person name="Trimble W."/>
            <person name="Meyer F."/>
            <person name="Guglielmini J."/>
            <person name="Rocha E.P."/>
            <person name="Polz M.F."/>
        </authorList>
    </citation>
    <scope>NUCLEOTIDE SEQUENCE</scope>
    <source>
        <strain evidence="6">FF_32</strain>
    </source>
</reference>
<dbReference type="GO" id="GO:0030255">
    <property type="term" value="P:protein secretion by the type IV secretion system"/>
    <property type="evidence" value="ECO:0007669"/>
    <property type="project" value="InterPro"/>
</dbReference>
<keyword evidence="2 5" id="KW-0812">Transmembrane</keyword>
<evidence type="ECO:0000256" key="5">
    <source>
        <dbReference type="SAM" id="Phobius"/>
    </source>
</evidence>
<feature type="transmembrane region" description="Helical" evidence="5">
    <location>
        <begin position="180"/>
        <end position="198"/>
    </location>
</feature>
<proteinExistence type="predicted"/>
<keyword evidence="3 5" id="KW-1133">Transmembrane helix</keyword>
<feature type="transmembrane region" description="Helical" evidence="5">
    <location>
        <begin position="152"/>
        <end position="174"/>
    </location>
</feature>
<keyword evidence="4 5" id="KW-0472">Membrane</keyword>
<dbReference type="InterPro" id="IPR007688">
    <property type="entry name" value="Conjugal_tfr_TrbL/VirB6"/>
</dbReference>
<dbReference type="Pfam" id="PF04610">
    <property type="entry name" value="TrbL"/>
    <property type="match status" value="1"/>
</dbReference>
<protein>
    <recommendedName>
        <fullName evidence="7">Conjugal transfer protein TrbL</fullName>
    </recommendedName>
</protein>
<comment type="subcellular location">
    <subcellularLocation>
        <location evidence="1">Membrane</location>
        <topology evidence="1">Multi-pass membrane protein</topology>
    </subcellularLocation>
</comment>
<evidence type="ECO:0000256" key="4">
    <source>
        <dbReference type="ARBA" id="ARBA00023136"/>
    </source>
</evidence>